<dbReference type="Proteomes" id="UP000315995">
    <property type="component" value="Chromosome"/>
</dbReference>
<evidence type="ECO:0000256" key="1">
    <source>
        <dbReference type="ARBA" id="ARBA00022723"/>
    </source>
</evidence>
<dbReference type="Gene3D" id="3.30.70.100">
    <property type="match status" value="1"/>
</dbReference>
<name>A0A4Y6PT56_PERCE</name>
<feature type="domain" description="HMA" evidence="2">
    <location>
        <begin position="2"/>
        <end position="74"/>
    </location>
</feature>
<dbReference type="SUPFAM" id="SSF55008">
    <property type="entry name" value="HMA, heavy metal-associated domain"/>
    <property type="match status" value="1"/>
</dbReference>
<dbReference type="Pfam" id="PF00403">
    <property type="entry name" value="HMA"/>
    <property type="match status" value="1"/>
</dbReference>
<dbReference type="InterPro" id="IPR006121">
    <property type="entry name" value="HMA_dom"/>
</dbReference>
<dbReference type="EMBL" id="CP041186">
    <property type="protein sequence ID" value="QDG51514.1"/>
    <property type="molecule type" value="Genomic_DNA"/>
</dbReference>
<keyword evidence="1" id="KW-0479">Metal-binding</keyword>
<gene>
    <name evidence="3" type="ORF">FIV42_12390</name>
</gene>
<protein>
    <submittedName>
        <fullName evidence="3">Heavy-metal-associated domain-containing protein</fullName>
    </submittedName>
</protein>
<dbReference type="InterPro" id="IPR036163">
    <property type="entry name" value="HMA_dom_sf"/>
</dbReference>
<dbReference type="RefSeq" id="WP_141197994.1">
    <property type="nucleotide sequence ID" value="NZ_CP041186.1"/>
</dbReference>
<dbReference type="CDD" id="cd00371">
    <property type="entry name" value="HMA"/>
    <property type="match status" value="1"/>
</dbReference>
<evidence type="ECO:0000313" key="3">
    <source>
        <dbReference type="EMBL" id="QDG51514.1"/>
    </source>
</evidence>
<dbReference type="GO" id="GO:0046872">
    <property type="term" value="F:metal ion binding"/>
    <property type="evidence" value="ECO:0007669"/>
    <property type="project" value="UniProtKB-KW"/>
</dbReference>
<evidence type="ECO:0000259" key="2">
    <source>
        <dbReference type="PROSITE" id="PS50846"/>
    </source>
</evidence>
<dbReference type="PROSITE" id="PS01047">
    <property type="entry name" value="HMA_1"/>
    <property type="match status" value="1"/>
</dbReference>
<organism evidence="3 4">
    <name type="scientific">Persicimonas caeni</name>
    <dbReference type="NCBI Taxonomy" id="2292766"/>
    <lineage>
        <taxon>Bacteria</taxon>
        <taxon>Deltaproteobacteria</taxon>
        <taxon>Bradymonadales</taxon>
        <taxon>Bradymonadaceae</taxon>
        <taxon>Persicimonas</taxon>
    </lineage>
</organism>
<accession>A0A4Y6PT56</accession>
<evidence type="ECO:0000313" key="4">
    <source>
        <dbReference type="Proteomes" id="UP000315995"/>
    </source>
</evidence>
<dbReference type="PROSITE" id="PS50846">
    <property type="entry name" value="HMA_2"/>
    <property type="match status" value="1"/>
</dbReference>
<reference evidence="3 4" key="1">
    <citation type="submission" date="2019-06" db="EMBL/GenBank/DDBJ databases">
        <title>Persicimonas caeni gen. nov., sp. nov., a predatory bacterium isolated from solar saltern.</title>
        <authorList>
            <person name="Wang S."/>
        </authorList>
    </citation>
    <scope>NUCLEOTIDE SEQUENCE [LARGE SCALE GENOMIC DNA]</scope>
    <source>
        <strain evidence="3 4">YN101</strain>
    </source>
</reference>
<sequence length="76" mass="8130">MKELKILVSGMSCGGCANSVRTIISKNLGLDKDDIDVSVDNGTAIIATDEPVDTDSDTFHATLYELKKQGFPAQKV</sequence>
<dbReference type="InterPro" id="IPR017969">
    <property type="entry name" value="Heavy-metal-associated_CS"/>
</dbReference>
<accession>A0A5B8Y463</accession>
<proteinExistence type="predicted"/>
<dbReference type="OrthoDB" id="9801832at2"/>
<keyword evidence="4" id="KW-1185">Reference proteome</keyword>
<dbReference type="AlphaFoldDB" id="A0A4Y6PT56"/>